<protein>
    <recommendedName>
        <fullName evidence="8">Phytanoyl-CoA dioxygenase</fullName>
    </recommendedName>
</protein>
<comment type="subunit">
    <text evidence="1">Homodimer.</text>
</comment>
<gene>
    <name evidence="6" type="ORF">HK44_019660</name>
</gene>
<dbReference type="PANTHER" id="PTHR20883:SF45">
    <property type="entry name" value="PHYTANOYL-COA DIOXYGENASE FAMILY PROTEIN"/>
    <property type="match status" value="1"/>
</dbReference>
<evidence type="ECO:0000313" key="7">
    <source>
        <dbReference type="Proteomes" id="UP000022611"/>
    </source>
</evidence>
<dbReference type="eggNOG" id="COG5285">
    <property type="taxonomic scope" value="Bacteria"/>
</dbReference>
<comment type="caution">
    <text evidence="6">The sequence shown here is derived from an EMBL/GenBank/DDBJ whole genome shotgun (WGS) entry which is preliminary data.</text>
</comment>
<dbReference type="OrthoDB" id="9796766at2"/>
<dbReference type="RefSeq" id="WP_019692261.1">
    <property type="nucleotide sequence ID" value="NZ_AFOY02000028.1"/>
</dbReference>
<evidence type="ECO:0000256" key="1">
    <source>
        <dbReference type="ARBA" id="ARBA00011738"/>
    </source>
</evidence>
<keyword evidence="2" id="KW-0479">Metal-binding</keyword>
<evidence type="ECO:0000256" key="3">
    <source>
        <dbReference type="ARBA" id="ARBA00022964"/>
    </source>
</evidence>
<dbReference type="SUPFAM" id="SSF51197">
    <property type="entry name" value="Clavaminate synthase-like"/>
    <property type="match status" value="1"/>
</dbReference>
<name>A0A010RPR7_PSEFL</name>
<sequence length="292" mass="32465">MSSKKALVTLPSSASIDDILECLERDGGCIVKNMLKQETIDGLWADLADVLDVAPNGDGSFVGRKTRRISGLFSRSLHMQELITQPQLYGAAEKHLCKPFKYWLDGVQHVSIPALQMSLTQAIMIMPGEGAQPLHRDDIAHHRRHPGPDSQIQVLYALSEYTEANGATRVIPGSHKWDDDRAPTYEESVPAEMNVGDGLIYLGSTYHSGGKNTTVDKPRTAIATTLVLGYLRQEENQYIAVPRERVREFPERVQRLLGWSTNPPFCGWIEMRDPNYLVAPDAALNTTAEDIL</sequence>
<proteinExistence type="predicted"/>
<dbReference type="GO" id="GO:0005506">
    <property type="term" value="F:iron ion binding"/>
    <property type="evidence" value="ECO:0007669"/>
    <property type="project" value="UniProtKB-ARBA"/>
</dbReference>
<evidence type="ECO:0008006" key="8">
    <source>
        <dbReference type="Google" id="ProtNLM"/>
    </source>
</evidence>
<dbReference type="InterPro" id="IPR008775">
    <property type="entry name" value="Phytyl_CoA_dOase-like"/>
</dbReference>
<evidence type="ECO:0000256" key="4">
    <source>
        <dbReference type="ARBA" id="ARBA00023002"/>
    </source>
</evidence>
<dbReference type="HOGENOM" id="CLU_047725_0_1_6"/>
<keyword evidence="4" id="KW-0560">Oxidoreductase</keyword>
<dbReference type="PANTHER" id="PTHR20883">
    <property type="entry name" value="PHYTANOYL-COA DIOXYGENASE DOMAIN CONTAINING 1"/>
    <property type="match status" value="1"/>
</dbReference>
<evidence type="ECO:0000313" key="6">
    <source>
        <dbReference type="EMBL" id="EXF91099.1"/>
    </source>
</evidence>
<evidence type="ECO:0000256" key="5">
    <source>
        <dbReference type="ARBA" id="ARBA00023004"/>
    </source>
</evidence>
<organism evidence="6 7">
    <name type="scientific">Pseudomonas fluorescens HK44</name>
    <dbReference type="NCBI Taxonomy" id="1042209"/>
    <lineage>
        <taxon>Bacteria</taxon>
        <taxon>Pseudomonadati</taxon>
        <taxon>Pseudomonadota</taxon>
        <taxon>Gammaproteobacteria</taxon>
        <taxon>Pseudomonadales</taxon>
        <taxon>Pseudomonadaceae</taxon>
        <taxon>Pseudomonas</taxon>
    </lineage>
</organism>
<dbReference type="GO" id="GO:0016706">
    <property type="term" value="F:2-oxoglutarate-dependent dioxygenase activity"/>
    <property type="evidence" value="ECO:0007669"/>
    <property type="project" value="UniProtKB-ARBA"/>
</dbReference>
<dbReference type="EMBL" id="AFOY02000028">
    <property type="protein sequence ID" value="EXF91099.1"/>
    <property type="molecule type" value="Genomic_DNA"/>
</dbReference>
<dbReference type="Proteomes" id="UP000022611">
    <property type="component" value="Unassembled WGS sequence"/>
</dbReference>
<dbReference type="AlphaFoldDB" id="A0A010RPR7"/>
<keyword evidence="5" id="KW-0408">Iron</keyword>
<accession>A0A010RPR7</accession>
<evidence type="ECO:0000256" key="2">
    <source>
        <dbReference type="ARBA" id="ARBA00022723"/>
    </source>
</evidence>
<dbReference type="Gene3D" id="2.60.120.620">
    <property type="entry name" value="q2cbj1_9rhob like domain"/>
    <property type="match status" value="1"/>
</dbReference>
<dbReference type="Pfam" id="PF05721">
    <property type="entry name" value="PhyH"/>
    <property type="match status" value="1"/>
</dbReference>
<keyword evidence="3" id="KW-0223">Dioxygenase</keyword>
<dbReference type="PATRIC" id="fig|1042209.11.peg.6104"/>
<reference evidence="6 7" key="1">
    <citation type="journal article" date="2011" name="J. Bacteriol.">
        <title>Draft genome sequence of the polycyclic aromatic hydrocarbon-degrading, genetically engineered bioluminescent bioreporter Pseudomonas fluorescens HK44.</title>
        <authorList>
            <person name="Chauhan A."/>
            <person name="Layton A.C."/>
            <person name="Williams D.E."/>
            <person name="Smartt A.E."/>
            <person name="Ripp S."/>
            <person name="Karpinets T.V."/>
            <person name="Brown S.D."/>
            <person name="Sayler G.S."/>
        </authorList>
    </citation>
    <scope>NUCLEOTIDE SEQUENCE [LARGE SCALE GENOMIC DNA]</scope>
    <source>
        <strain evidence="6 7">HK44</strain>
    </source>
</reference>